<evidence type="ECO:0000313" key="4">
    <source>
        <dbReference type="EMBL" id="CCA13971.1"/>
    </source>
</evidence>
<dbReference type="PRINTS" id="PR00320">
    <property type="entry name" value="GPROTEINBRPT"/>
</dbReference>
<protein>
    <submittedName>
        <fullName evidence="4">Uncharacterized protein AlNc14C1G107</fullName>
    </submittedName>
</protein>
<dbReference type="PANTHER" id="PTHR19847:SF7">
    <property type="entry name" value="DDB1- AND CUL4-ASSOCIATED FACTOR 11"/>
    <property type="match status" value="1"/>
</dbReference>
<accession>F0VYV6</accession>
<dbReference type="GO" id="GO:0080008">
    <property type="term" value="C:Cul4-RING E3 ubiquitin ligase complex"/>
    <property type="evidence" value="ECO:0007669"/>
    <property type="project" value="TreeGrafter"/>
</dbReference>
<name>F0VYV6_9STRA</name>
<dbReference type="AlphaFoldDB" id="F0VYV6"/>
<dbReference type="PROSITE" id="PS50082">
    <property type="entry name" value="WD_REPEATS_2"/>
    <property type="match status" value="2"/>
</dbReference>
<dbReference type="InterPro" id="IPR036322">
    <property type="entry name" value="WD40_repeat_dom_sf"/>
</dbReference>
<organism evidence="4">
    <name type="scientific">Albugo laibachii Nc14</name>
    <dbReference type="NCBI Taxonomy" id="890382"/>
    <lineage>
        <taxon>Eukaryota</taxon>
        <taxon>Sar</taxon>
        <taxon>Stramenopiles</taxon>
        <taxon>Oomycota</taxon>
        <taxon>Peronosporomycetes</taxon>
        <taxon>Albuginales</taxon>
        <taxon>Albuginaceae</taxon>
        <taxon>Albugo</taxon>
    </lineage>
</organism>
<dbReference type="Pfam" id="PF00400">
    <property type="entry name" value="WD40"/>
    <property type="match status" value="3"/>
</dbReference>
<proteinExistence type="predicted"/>
<dbReference type="InterPro" id="IPR051859">
    <property type="entry name" value="DCAF"/>
</dbReference>
<gene>
    <name evidence="4" type="primary">AlNc14C1G107</name>
    <name evidence="4" type="ORF">ALNC14_001140</name>
</gene>
<dbReference type="EMBL" id="FR824046">
    <property type="protein sequence ID" value="CCA13971.1"/>
    <property type="molecule type" value="Genomic_DNA"/>
</dbReference>
<reference evidence="4" key="1">
    <citation type="journal article" date="2011" name="PLoS Biol.">
        <title>Gene gain and loss during evolution of obligate parasitism in the white rust pathogen of Arabidopsis thaliana.</title>
        <authorList>
            <person name="Kemen E."/>
            <person name="Gardiner A."/>
            <person name="Schultz-Larsen T."/>
            <person name="Kemen A.C."/>
            <person name="Balmuth A.L."/>
            <person name="Robert-Seilaniantz A."/>
            <person name="Bailey K."/>
            <person name="Holub E."/>
            <person name="Studholme D.J."/>
            <person name="Maclean D."/>
            <person name="Jones J.D."/>
        </authorList>
    </citation>
    <scope>NUCLEOTIDE SEQUENCE</scope>
</reference>
<reference evidence="4" key="2">
    <citation type="submission" date="2011-02" db="EMBL/GenBank/DDBJ databases">
        <authorList>
            <person name="MacLean D."/>
        </authorList>
    </citation>
    <scope>NUCLEOTIDE SEQUENCE</scope>
</reference>
<evidence type="ECO:0000256" key="1">
    <source>
        <dbReference type="ARBA" id="ARBA00022574"/>
    </source>
</evidence>
<keyword evidence="2" id="KW-0677">Repeat</keyword>
<dbReference type="HOGENOM" id="CLU_014280_3_2_1"/>
<dbReference type="PANTHER" id="PTHR19847">
    <property type="entry name" value="DDB1- AND CUL4-ASSOCIATED FACTOR 11"/>
    <property type="match status" value="1"/>
</dbReference>
<sequence length="527" mass="60880">MEEFGINPLNNNDTDTGGSFHEAADHDMYGTLSPAERSQIYHVFRGETYLPMMFARTEKERKQQALMKNTRIAHQLRSDFCSESFEKKRSGCWKTLCNSIALREQFGQLTRAQVYKMQETLMLSQDNKVCRLIGDLSDRLYCGGFSSDGSQFLVAGQRDDISLYNTSNWELECSLPVHEIRWTVTDAKYAPDDKHVLYSTITSNIRMISVENSTEKVFSLHEADSSSNRSRQTERYRRFHQGRFGVWSFDLNSTGTQLVAGTSTNGIVLYDMEAERPLCHVEGHTDDVNGIAFVDGQFHSNVIVSGSDDALIKLWDRRLLSDASTKPQGVFPGHTDGITHLCSRDDGYYFLSNSKDQTSKLWDLRQSHTAEVHNQSPPFRKPYYWDYRYENYPGRNNVPISHPLDQSLMTYRGHSVMQTLIRCYFSPQWTTAQKYIYTGSADGRIYVWTLAVYSNTTATGDMQKQAKESFHVQSVYRKMKDLEKKRREDDETKEEFLQALMEENLELLRQKADSFKLDQWMFEDNQG</sequence>
<feature type="repeat" description="WD" evidence="3">
    <location>
        <begin position="281"/>
        <end position="316"/>
    </location>
</feature>
<dbReference type="Gene3D" id="2.130.10.10">
    <property type="entry name" value="YVTN repeat-like/Quinoprotein amine dehydrogenase"/>
    <property type="match status" value="2"/>
</dbReference>
<keyword evidence="1 3" id="KW-0853">WD repeat</keyword>
<dbReference type="SUPFAM" id="SSF50978">
    <property type="entry name" value="WD40 repeat-like"/>
    <property type="match status" value="1"/>
</dbReference>
<dbReference type="PROSITE" id="PS50294">
    <property type="entry name" value="WD_REPEATS_REGION"/>
    <property type="match status" value="2"/>
</dbReference>
<dbReference type="SMART" id="SM00320">
    <property type="entry name" value="WD40"/>
    <property type="match status" value="6"/>
</dbReference>
<evidence type="ECO:0000256" key="3">
    <source>
        <dbReference type="PROSITE-ProRule" id="PRU00221"/>
    </source>
</evidence>
<dbReference type="GO" id="GO:0043161">
    <property type="term" value="P:proteasome-mediated ubiquitin-dependent protein catabolic process"/>
    <property type="evidence" value="ECO:0007669"/>
    <property type="project" value="TreeGrafter"/>
</dbReference>
<evidence type="ECO:0000256" key="2">
    <source>
        <dbReference type="ARBA" id="ARBA00022737"/>
    </source>
</evidence>
<dbReference type="InterPro" id="IPR020472">
    <property type="entry name" value="WD40_PAC1"/>
</dbReference>
<dbReference type="InterPro" id="IPR015943">
    <property type="entry name" value="WD40/YVTN_repeat-like_dom_sf"/>
</dbReference>
<feature type="repeat" description="WD" evidence="3">
    <location>
        <begin position="331"/>
        <end position="372"/>
    </location>
</feature>
<dbReference type="InterPro" id="IPR001680">
    <property type="entry name" value="WD40_rpt"/>
</dbReference>